<keyword evidence="3" id="KW-1185">Reference proteome</keyword>
<accession>A0A9W9NS88</accession>
<dbReference type="GeneID" id="83202792"/>
<evidence type="ECO:0000313" key="3">
    <source>
        <dbReference type="Proteomes" id="UP001150941"/>
    </source>
</evidence>
<feature type="region of interest" description="Disordered" evidence="1">
    <location>
        <begin position="59"/>
        <end position="79"/>
    </location>
</feature>
<name>A0A9W9NS88_9EURO</name>
<reference evidence="2" key="1">
    <citation type="submission" date="2022-11" db="EMBL/GenBank/DDBJ databases">
        <authorList>
            <person name="Petersen C."/>
        </authorList>
    </citation>
    <scope>NUCLEOTIDE SEQUENCE</scope>
    <source>
        <strain evidence="2">IBT 19713</strain>
    </source>
</reference>
<organism evidence="2 3">
    <name type="scientific">Penicillium chermesinum</name>
    <dbReference type="NCBI Taxonomy" id="63820"/>
    <lineage>
        <taxon>Eukaryota</taxon>
        <taxon>Fungi</taxon>
        <taxon>Dikarya</taxon>
        <taxon>Ascomycota</taxon>
        <taxon>Pezizomycotina</taxon>
        <taxon>Eurotiomycetes</taxon>
        <taxon>Eurotiomycetidae</taxon>
        <taxon>Eurotiales</taxon>
        <taxon>Aspergillaceae</taxon>
        <taxon>Penicillium</taxon>
    </lineage>
</organism>
<evidence type="ECO:0000313" key="2">
    <source>
        <dbReference type="EMBL" id="KAJ5224968.1"/>
    </source>
</evidence>
<dbReference type="AlphaFoldDB" id="A0A9W9NS88"/>
<dbReference type="EMBL" id="JAPQKS010000005">
    <property type="protein sequence ID" value="KAJ5224968.1"/>
    <property type="molecule type" value="Genomic_DNA"/>
</dbReference>
<evidence type="ECO:0000256" key="1">
    <source>
        <dbReference type="SAM" id="MobiDB-lite"/>
    </source>
</evidence>
<reference evidence="2" key="2">
    <citation type="journal article" date="2023" name="IMA Fungus">
        <title>Comparative genomic study of the Penicillium genus elucidates a diverse pangenome and 15 lateral gene transfer events.</title>
        <authorList>
            <person name="Petersen C."/>
            <person name="Sorensen T."/>
            <person name="Nielsen M.R."/>
            <person name="Sondergaard T.E."/>
            <person name="Sorensen J.L."/>
            <person name="Fitzpatrick D.A."/>
            <person name="Frisvad J.C."/>
            <person name="Nielsen K.L."/>
        </authorList>
    </citation>
    <scope>NUCLEOTIDE SEQUENCE</scope>
    <source>
        <strain evidence="2">IBT 19713</strain>
    </source>
</reference>
<dbReference type="OrthoDB" id="1658288at2759"/>
<gene>
    <name evidence="2" type="ORF">N7468_006193</name>
</gene>
<protein>
    <submittedName>
        <fullName evidence="2">Uncharacterized protein</fullName>
    </submittedName>
</protein>
<proteinExistence type="predicted"/>
<dbReference type="Proteomes" id="UP001150941">
    <property type="component" value="Unassembled WGS sequence"/>
</dbReference>
<sequence>MTTGSTPAGNIEIAASQVPTPGISQNFMAPVNYITNKRCQEWTMNTSVIWLLKVSLARRQSSKRDPPSQEIGLRAIIPQ</sequence>
<dbReference type="RefSeq" id="XP_058328379.1">
    <property type="nucleotide sequence ID" value="XM_058475489.1"/>
</dbReference>
<comment type="caution">
    <text evidence="2">The sequence shown here is derived from an EMBL/GenBank/DDBJ whole genome shotgun (WGS) entry which is preliminary data.</text>
</comment>